<organism evidence="3 4">
    <name type="scientific">Paeniglutamicibacter cryotolerans</name>
    <dbReference type="NCBI Taxonomy" id="670079"/>
    <lineage>
        <taxon>Bacteria</taxon>
        <taxon>Bacillati</taxon>
        <taxon>Actinomycetota</taxon>
        <taxon>Actinomycetes</taxon>
        <taxon>Micrococcales</taxon>
        <taxon>Micrococcaceae</taxon>
        <taxon>Paeniglutamicibacter</taxon>
    </lineage>
</organism>
<protein>
    <submittedName>
        <fullName evidence="3">Uncharacterized protein</fullName>
    </submittedName>
</protein>
<feature type="transmembrane region" description="Helical" evidence="2">
    <location>
        <begin position="26"/>
        <end position="47"/>
    </location>
</feature>
<feature type="compositionally biased region" description="Acidic residues" evidence="1">
    <location>
        <begin position="329"/>
        <end position="338"/>
    </location>
</feature>
<keyword evidence="4" id="KW-1185">Reference proteome</keyword>
<comment type="caution">
    <text evidence="3">The sequence shown here is derived from an EMBL/GenBank/DDBJ whole genome shotgun (WGS) entry which is preliminary data.</text>
</comment>
<accession>A0A839QM15</accession>
<evidence type="ECO:0000256" key="1">
    <source>
        <dbReference type="SAM" id="MobiDB-lite"/>
    </source>
</evidence>
<evidence type="ECO:0000313" key="3">
    <source>
        <dbReference type="EMBL" id="MBB2994242.1"/>
    </source>
</evidence>
<dbReference type="RefSeq" id="WP_183509616.1">
    <property type="nucleotide sequence ID" value="NZ_BAABGK010000041.1"/>
</dbReference>
<feature type="transmembrane region" description="Helical" evidence="2">
    <location>
        <begin position="59"/>
        <end position="78"/>
    </location>
</feature>
<feature type="compositionally biased region" description="Low complexity" evidence="1">
    <location>
        <begin position="305"/>
        <end position="322"/>
    </location>
</feature>
<evidence type="ECO:0000256" key="2">
    <source>
        <dbReference type="SAM" id="Phobius"/>
    </source>
</evidence>
<evidence type="ECO:0000313" key="4">
    <source>
        <dbReference type="Proteomes" id="UP000523000"/>
    </source>
</evidence>
<feature type="region of interest" description="Disordered" evidence="1">
    <location>
        <begin position="290"/>
        <end position="341"/>
    </location>
</feature>
<name>A0A839QM15_9MICC</name>
<sequence length="472" mass="48487">MNNSSVESTEGVAKAILGPLTLRDTLAAAGALLILIGSLIPILMVGGYFSNLWMLPGGFFYPLITLVLPIVLGGAFAWRRFAGRTSLRVGSQTLDQIGSVIGMLGTGYFFFAVVATFTPAFLVALIGSLALLTATTLAPFIKPFAADFAPGQGHLLTRDVLRTAAAATETAAATVPAAEAAPSPQEEATPVAPVAEAEVVGFAPEPAPEVAAVVAVLPVADVMVGEVVPTGLHVEDDAELADIVDAPEPGNIMAPNPAIARAAAAAAAASVAAAEDPKPVARYEWPSATASAAKPVETEVDAEAAPEAAAPAEPETVTEPEPGSLVGEPMEEPIEEPAETAAAPVDEVIEAPVQAPGDEAPATSAHPIASAPAPTAAFSRIELEEKLEQAPVVAQEPEAFGATHPGDARPQAFWFAVLETRTVYNEATGAPAFEIHPGGWVLALEDRGHEFVVQDADGKLGVLRELNDIERG</sequence>
<proteinExistence type="predicted"/>
<gene>
    <name evidence="3" type="ORF">E9229_000433</name>
</gene>
<keyword evidence="2" id="KW-1133">Transmembrane helix</keyword>
<keyword evidence="2" id="KW-0472">Membrane</keyword>
<keyword evidence="2" id="KW-0812">Transmembrane</keyword>
<dbReference type="EMBL" id="JACHVS010000001">
    <property type="protein sequence ID" value="MBB2994242.1"/>
    <property type="molecule type" value="Genomic_DNA"/>
</dbReference>
<dbReference type="AlphaFoldDB" id="A0A839QM15"/>
<reference evidence="3 4" key="1">
    <citation type="submission" date="2020-08" db="EMBL/GenBank/DDBJ databases">
        <title>Sequencing the genomes of 1000 actinobacteria strains.</title>
        <authorList>
            <person name="Klenk H.-P."/>
        </authorList>
    </citation>
    <scope>NUCLEOTIDE SEQUENCE [LARGE SCALE GENOMIC DNA]</scope>
    <source>
        <strain evidence="3 4">DSM 22826</strain>
    </source>
</reference>
<dbReference type="Proteomes" id="UP000523000">
    <property type="component" value="Unassembled WGS sequence"/>
</dbReference>